<dbReference type="InterPro" id="IPR043128">
    <property type="entry name" value="Rev_trsase/Diguanyl_cyclase"/>
</dbReference>
<dbReference type="InterPro" id="IPR052155">
    <property type="entry name" value="Biofilm_reg_signaling"/>
</dbReference>
<dbReference type="PROSITE" id="PS50883">
    <property type="entry name" value="EAL"/>
    <property type="match status" value="1"/>
</dbReference>
<name>A0A1I6M611_9SPHN</name>
<feature type="domain" description="GGDEF" evidence="2">
    <location>
        <begin position="180"/>
        <end position="313"/>
    </location>
</feature>
<dbReference type="InterPro" id="IPR001633">
    <property type="entry name" value="EAL_dom"/>
</dbReference>
<feature type="domain" description="EAL" evidence="1">
    <location>
        <begin position="320"/>
        <end position="576"/>
    </location>
</feature>
<dbReference type="InterPro" id="IPR029787">
    <property type="entry name" value="Nucleotide_cyclase"/>
</dbReference>
<dbReference type="PANTHER" id="PTHR44757:SF2">
    <property type="entry name" value="BIOFILM ARCHITECTURE MAINTENANCE PROTEIN MBAA"/>
    <property type="match status" value="1"/>
</dbReference>
<dbReference type="CDD" id="cd01949">
    <property type="entry name" value="GGDEF"/>
    <property type="match status" value="1"/>
</dbReference>
<dbReference type="Pfam" id="PF00563">
    <property type="entry name" value="EAL"/>
    <property type="match status" value="1"/>
</dbReference>
<evidence type="ECO:0000259" key="1">
    <source>
        <dbReference type="PROSITE" id="PS50883"/>
    </source>
</evidence>
<protein>
    <submittedName>
        <fullName evidence="3">Diguanylate cyclase/phosphodiesterase</fullName>
    </submittedName>
</protein>
<evidence type="ECO:0000259" key="2">
    <source>
        <dbReference type="PROSITE" id="PS50887"/>
    </source>
</evidence>
<dbReference type="SUPFAM" id="SSF141868">
    <property type="entry name" value="EAL domain-like"/>
    <property type="match status" value="1"/>
</dbReference>
<sequence length="586" mass="61940">MSPAPCALAKELPRPVGGPGDFSPVGAATPAEAVQQGYLDALPIAAAIIAQRAGGIDVVAANPTFHSLRKAVSDAASGGCPLVDGSVGPALAAFLHGGEASHDFDWVAGDAIDSRHFFVRVARLPACGGAVRALVSLVDRTAEVRTQRSLQSEMLHDSLTGLPNRAAFNEAMEQVIAGDGDVAVLAIDLRRFSRINECMGAIVGDELIVTVARRLIGAIRAGDLIARMGGDEFTILLRLHDGPGDALRAAERIRGALSTPFRLTDLEVRVDCAIGCALMSNRISVTEDLVRNAQFALKRAKQSGRLEIYQPGEVNIVRRRFSVETELRRAIEAEQLSLAFQPLIDLQSGRLTGFEALARWQHEHRGAISPAEFIPVAEESGLIVPLGRWAAGAAATALATWDRAAGRELPLSVSVNVSAIQIARDDVGGVIEQALSASGIDGSRLTIELTESAIINDPQRAGRVLAAIKDLRARIAMDDFGTGYSNLAYLQKLPIDILKIDRTFVAPMLRDRDSLAIVRAVLSLADALGMSTTAEGVESPELAQTLAALGCATGQGYHFAKPLGQDAAFAYWMAREASATASSASA</sequence>
<proteinExistence type="predicted"/>
<dbReference type="Pfam" id="PF00990">
    <property type="entry name" value="GGDEF"/>
    <property type="match status" value="1"/>
</dbReference>
<dbReference type="NCBIfam" id="TIGR00254">
    <property type="entry name" value="GGDEF"/>
    <property type="match status" value="1"/>
</dbReference>
<organism evidence="3 4">
    <name type="scientific">Sphingomonas jatrophae</name>
    <dbReference type="NCBI Taxonomy" id="1166337"/>
    <lineage>
        <taxon>Bacteria</taxon>
        <taxon>Pseudomonadati</taxon>
        <taxon>Pseudomonadota</taxon>
        <taxon>Alphaproteobacteria</taxon>
        <taxon>Sphingomonadales</taxon>
        <taxon>Sphingomonadaceae</taxon>
        <taxon>Sphingomonas</taxon>
    </lineage>
</organism>
<evidence type="ECO:0000313" key="3">
    <source>
        <dbReference type="EMBL" id="SFS11150.1"/>
    </source>
</evidence>
<dbReference type="PANTHER" id="PTHR44757">
    <property type="entry name" value="DIGUANYLATE CYCLASE DGCP"/>
    <property type="match status" value="1"/>
</dbReference>
<dbReference type="Proteomes" id="UP000198824">
    <property type="component" value="Unassembled WGS sequence"/>
</dbReference>
<dbReference type="InterPro" id="IPR000160">
    <property type="entry name" value="GGDEF_dom"/>
</dbReference>
<dbReference type="InterPro" id="IPR035919">
    <property type="entry name" value="EAL_sf"/>
</dbReference>
<gene>
    <name evidence="3" type="ORF">SAMN05192580_3533</name>
</gene>
<evidence type="ECO:0000313" key="4">
    <source>
        <dbReference type="Proteomes" id="UP000198824"/>
    </source>
</evidence>
<keyword evidence="4" id="KW-1185">Reference proteome</keyword>
<dbReference type="EMBL" id="FOZG01000003">
    <property type="protein sequence ID" value="SFS11150.1"/>
    <property type="molecule type" value="Genomic_DNA"/>
</dbReference>
<dbReference type="OrthoDB" id="9814202at2"/>
<accession>A0A1I6M611</accession>
<dbReference type="SUPFAM" id="SSF55073">
    <property type="entry name" value="Nucleotide cyclase"/>
    <property type="match status" value="1"/>
</dbReference>
<dbReference type="RefSeq" id="WP_093316564.1">
    <property type="nucleotide sequence ID" value="NZ_FOZG01000003.1"/>
</dbReference>
<dbReference type="Gene3D" id="3.20.20.450">
    <property type="entry name" value="EAL domain"/>
    <property type="match status" value="1"/>
</dbReference>
<dbReference type="CDD" id="cd01948">
    <property type="entry name" value="EAL"/>
    <property type="match status" value="1"/>
</dbReference>
<dbReference type="SMART" id="SM00267">
    <property type="entry name" value="GGDEF"/>
    <property type="match status" value="1"/>
</dbReference>
<dbReference type="AlphaFoldDB" id="A0A1I6M611"/>
<dbReference type="Gene3D" id="3.30.70.270">
    <property type="match status" value="1"/>
</dbReference>
<dbReference type="STRING" id="1166337.SAMN05192580_3533"/>
<dbReference type="PROSITE" id="PS50887">
    <property type="entry name" value="GGDEF"/>
    <property type="match status" value="1"/>
</dbReference>
<reference evidence="3 4" key="1">
    <citation type="submission" date="2016-10" db="EMBL/GenBank/DDBJ databases">
        <authorList>
            <person name="de Groot N.N."/>
        </authorList>
    </citation>
    <scope>NUCLEOTIDE SEQUENCE [LARGE SCALE GENOMIC DNA]</scope>
    <source>
        <strain evidence="3 4">S5-249</strain>
    </source>
</reference>
<dbReference type="SMART" id="SM00052">
    <property type="entry name" value="EAL"/>
    <property type="match status" value="1"/>
</dbReference>